<proteinExistence type="predicted"/>
<reference evidence="6 7" key="1">
    <citation type="journal article" date="2018" name="Nat. Ecol. Evol.">
        <title>Pezizomycetes genomes reveal the molecular basis of ectomycorrhizal truffle lifestyle.</title>
        <authorList>
            <person name="Murat C."/>
            <person name="Payen T."/>
            <person name="Noel B."/>
            <person name="Kuo A."/>
            <person name="Morin E."/>
            <person name="Chen J."/>
            <person name="Kohler A."/>
            <person name="Krizsan K."/>
            <person name="Balestrini R."/>
            <person name="Da Silva C."/>
            <person name="Montanini B."/>
            <person name="Hainaut M."/>
            <person name="Levati E."/>
            <person name="Barry K.W."/>
            <person name="Belfiori B."/>
            <person name="Cichocki N."/>
            <person name="Clum A."/>
            <person name="Dockter R.B."/>
            <person name="Fauchery L."/>
            <person name="Guy J."/>
            <person name="Iotti M."/>
            <person name="Le Tacon F."/>
            <person name="Lindquist E.A."/>
            <person name="Lipzen A."/>
            <person name="Malagnac F."/>
            <person name="Mello A."/>
            <person name="Molinier V."/>
            <person name="Miyauchi S."/>
            <person name="Poulain J."/>
            <person name="Riccioni C."/>
            <person name="Rubini A."/>
            <person name="Sitrit Y."/>
            <person name="Splivallo R."/>
            <person name="Traeger S."/>
            <person name="Wang M."/>
            <person name="Zifcakova L."/>
            <person name="Wipf D."/>
            <person name="Zambonelli A."/>
            <person name="Paolocci F."/>
            <person name="Nowrousian M."/>
            <person name="Ottonello S."/>
            <person name="Baldrian P."/>
            <person name="Spatafora J.W."/>
            <person name="Henrissat B."/>
            <person name="Nagy L.G."/>
            <person name="Aury J.M."/>
            <person name="Wincker P."/>
            <person name="Grigoriev I.V."/>
            <person name="Bonfante P."/>
            <person name="Martin F.M."/>
        </authorList>
    </citation>
    <scope>NUCLEOTIDE SEQUENCE [LARGE SCALE GENOMIC DNA]</scope>
    <source>
        <strain evidence="6 7">RN42</strain>
    </source>
</reference>
<dbReference type="InterPro" id="IPR006595">
    <property type="entry name" value="CTLH_C"/>
</dbReference>
<dbReference type="PROSITE" id="PS00678">
    <property type="entry name" value="WD_REPEATS_1"/>
    <property type="match status" value="2"/>
</dbReference>
<dbReference type="PROSITE" id="PS50082">
    <property type="entry name" value="WD_REPEATS_2"/>
    <property type="match status" value="3"/>
</dbReference>
<dbReference type="Gene3D" id="2.130.10.10">
    <property type="entry name" value="YVTN repeat-like/Quinoprotein amine dehydrogenase"/>
    <property type="match status" value="1"/>
</dbReference>
<dbReference type="CDD" id="cd00200">
    <property type="entry name" value="WD40"/>
    <property type="match status" value="1"/>
</dbReference>
<dbReference type="Pfam" id="PF00400">
    <property type="entry name" value="WD40"/>
    <property type="match status" value="4"/>
</dbReference>
<feature type="repeat" description="WD" evidence="4">
    <location>
        <begin position="262"/>
        <end position="303"/>
    </location>
</feature>
<accession>A0A3N4HHQ0</accession>
<evidence type="ECO:0000256" key="2">
    <source>
        <dbReference type="ARBA" id="ARBA00022574"/>
    </source>
</evidence>
<dbReference type="EMBL" id="ML119869">
    <property type="protein sequence ID" value="RPA72278.1"/>
    <property type="molecule type" value="Genomic_DNA"/>
</dbReference>
<dbReference type="OrthoDB" id="972532at2759"/>
<dbReference type="InterPro" id="IPR036322">
    <property type="entry name" value="WD40_repeat_dom_sf"/>
</dbReference>
<dbReference type="InterPro" id="IPR019775">
    <property type="entry name" value="WD40_repeat_CS"/>
</dbReference>
<dbReference type="STRING" id="1160509.A0A3N4HHQ0"/>
<keyword evidence="2 4" id="KW-0853">WD repeat</keyword>
<keyword evidence="7" id="KW-1185">Reference proteome</keyword>
<keyword evidence="3" id="KW-0677">Repeat</keyword>
<dbReference type="PROSITE" id="PS50896">
    <property type="entry name" value="LISH"/>
    <property type="match status" value="1"/>
</dbReference>
<dbReference type="InterPro" id="IPR015943">
    <property type="entry name" value="WD40/YVTN_repeat-like_dom_sf"/>
</dbReference>
<dbReference type="SUPFAM" id="SSF50978">
    <property type="entry name" value="WD40 repeat-like"/>
    <property type="match status" value="1"/>
</dbReference>
<dbReference type="AlphaFoldDB" id="A0A3N4HHQ0"/>
<dbReference type="InterPro" id="IPR054080">
    <property type="entry name" value="TPR1-like_2nd"/>
</dbReference>
<dbReference type="SMART" id="SM00320">
    <property type="entry name" value="WD40"/>
    <property type="match status" value="5"/>
</dbReference>
<dbReference type="PANTHER" id="PTHR22838:SF0">
    <property type="entry name" value="WD REPEAT-CONTAINING PROTEIN 26"/>
    <property type="match status" value="1"/>
</dbReference>
<organism evidence="6 7">
    <name type="scientific">Ascobolus immersus RN42</name>
    <dbReference type="NCBI Taxonomy" id="1160509"/>
    <lineage>
        <taxon>Eukaryota</taxon>
        <taxon>Fungi</taxon>
        <taxon>Dikarya</taxon>
        <taxon>Ascomycota</taxon>
        <taxon>Pezizomycotina</taxon>
        <taxon>Pezizomycetes</taxon>
        <taxon>Pezizales</taxon>
        <taxon>Ascobolaceae</taxon>
        <taxon>Ascobolus</taxon>
    </lineage>
</organism>
<evidence type="ECO:0000256" key="3">
    <source>
        <dbReference type="ARBA" id="ARBA00022737"/>
    </source>
</evidence>
<comment type="function">
    <text evidence="1">Involved in the proteasome-dependent degradation of fructose-1,6-bisphosphatase.</text>
</comment>
<dbReference type="SMART" id="SM00668">
    <property type="entry name" value="CTLH"/>
    <property type="match status" value="1"/>
</dbReference>
<dbReference type="PROSITE" id="PS50294">
    <property type="entry name" value="WD_REPEATS_REGION"/>
    <property type="match status" value="3"/>
</dbReference>
<dbReference type="InterPro" id="IPR051350">
    <property type="entry name" value="WD_repeat-ST_regulator"/>
</dbReference>
<dbReference type="Pfam" id="PF23627">
    <property type="entry name" value="LisH_WDR26"/>
    <property type="match status" value="1"/>
</dbReference>
<evidence type="ECO:0000313" key="6">
    <source>
        <dbReference type="EMBL" id="RPA72278.1"/>
    </source>
</evidence>
<dbReference type="InterPro" id="IPR001680">
    <property type="entry name" value="WD40_rpt"/>
</dbReference>
<dbReference type="InterPro" id="IPR006594">
    <property type="entry name" value="LisH"/>
</dbReference>
<dbReference type="Pfam" id="PF21889">
    <property type="entry name" value="TPR1-like_2nd"/>
    <property type="match status" value="1"/>
</dbReference>
<dbReference type="PANTHER" id="PTHR22838">
    <property type="entry name" value="WD REPEAT PROTEIN 26-RELATED"/>
    <property type="match status" value="1"/>
</dbReference>
<name>A0A3N4HHQ0_ASCIM</name>
<evidence type="ECO:0000256" key="4">
    <source>
        <dbReference type="PROSITE-ProRule" id="PRU00221"/>
    </source>
</evidence>
<dbReference type="GO" id="GO:0034657">
    <property type="term" value="C:GID complex"/>
    <property type="evidence" value="ECO:0007669"/>
    <property type="project" value="TreeGrafter"/>
</dbReference>
<dbReference type="GO" id="GO:0043161">
    <property type="term" value="P:proteasome-mediated ubiquitin-dependent protein catabolic process"/>
    <property type="evidence" value="ECO:0007669"/>
    <property type="project" value="TreeGrafter"/>
</dbReference>
<evidence type="ECO:0000256" key="1">
    <source>
        <dbReference type="ARBA" id="ARBA00002343"/>
    </source>
</evidence>
<sequence>MLGASTPKSSYQGHDREEVTRILMQALSDMGYHKTASTLESESEYTLESQEVSQFKIAVLQGDWRKAEKLLKRLNLREDADVNMLLFYLRQQKFLECLEAGNRSKALEVMRLELNPLDQPIELTQVLTSLMLCDSVDDLKRRADWDGAKGRSRSVLLSELSRYISPTSLVPEHRLATILHQMREAQLAKCPYHNSKEPPSLYSDHQFETDNFPCFNSETLYGHDGEVWHLAFSHDGERLVSVGTDTNVLIWNTETFRCEMKLQGHSKEIFYACWSPDDSKILTSSDDNSIRIWDVNEGKCIFSEANETPVRAVCWAPDGRRFATGSVHHRSISIRGLDGSFIKGINCGKRVIGIEITPDARYLVAISTGMRENFLLVYNFQTMELEYELDMQDFMCSLQVTQDSKYALVNMFSGEMQKIKFIELETGETLQQYDGGKLAKYQVRTCLGGATENFVASGSLDSLVYIWHRDLGTPLARLPGHDGIVNAVSWNPTDPRMFATAGDDKTVRMYGALPCGPF</sequence>
<feature type="domain" description="CTLH" evidence="5">
    <location>
        <begin position="48"/>
        <end position="105"/>
    </location>
</feature>
<gene>
    <name evidence="6" type="ORF">BJ508DRAFT_217214</name>
</gene>
<evidence type="ECO:0000259" key="5">
    <source>
        <dbReference type="PROSITE" id="PS50897"/>
    </source>
</evidence>
<protein>
    <submittedName>
        <fullName evidence="6">WD domain-containing protein</fullName>
    </submittedName>
</protein>
<evidence type="ECO:0000313" key="7">
    <source>
        <dbReference type="Proteomes" id="UP000275078"/>
    </source>
</evidence>
<feature type="repeat" description="WD" evidence="4">
    <location>
        <begin position="478"/>
        <end position="510"/>
    </location>
</feature>
<feature type="repeat" description="WD" evidence="4">
    <location>
        <begin position="220"/>
        <end position="261"/>
    </location>
</feature>
<dbReference type="Proteomes" id="UP000275078">
    <property type="component" value="Unassembled WGS sequence"/>
</dbReference>
<dbReference type="PROSITE" id="PS50897">
    <property type="entry name" value="CTLH"/>
    <property type="match status" value="1"/>
</dbReference>